<sequence>MPLSAGGSVFFPTAVMLQAPLWTREWGPEEPDKEINEGTLSSIHVDMVSKATQTKPDSRMPSKPIPIPGQLFNQQLSLSQREAVKHILAGECRPTQYILFGPPGTGKMITLMEAILQVCYRLPSSYVLVCTPFNSAADCIQLHDSGFLHATSLARVNASCRQEECGIDPPRASVSERDGQFCLETPGRWVQL</sequence>
<evidence type="ECO:0000313" key="5">
    <source>
        <dbReference type="Proteomes" id="UP000314982"/>
    </source>
</evidence>
<dbReference type="InterPro" id="IPR027417">
    <property type="entry name" value="P-loop_NTPase"/>
</dbReference>
<dbReference type="InterPro" id="IPR041677">
    <property type="entry name" value="DNA2/NAM7_AAA_11"/>
</dbReference>
<feature type="domain" description="DNA2/NAM7 helicase helicase" evidence="3">
    <location>
        <begin position="76"/>
        <end position="143"/>
    </location>
</feature>
<dbReference type="PANTHER" id="PTHR45418:SF1">
    <property type="entry name" value="CANCER_TESTIS ANTIGEN 55"/>
    <property type="match status" value="1"/>
</dbReference>
<dbReference type="SUPFAM" id="SSF52540">
    <property type="entry name" value="P-loop containing nucleoside triphosphate hydrolases"/>
    <property type="match status" value="1"/>
</dbReference>
<dbReference type="Ensembl" id="ENSHHUT00000048629.1">
    <property type="protein sequence ID" value="ENSHHUP00000046908.1"/>
    <property type="gene ID" value="ENSHHUG00000028528.1"/>
</dbReference>
<organism evidence="4 5">
    <name type="scientific">Hucho hucho</name>
    <name type="common">huchen</name>
    <dbReference type="NCBI Taxonomy" id="62062"/>
    <lineage>
        <taxon>Eukaryota</taxon>
        <taxon>Metazoa</taxon>
        <taxon>Chordata</taxon>
        <taxon>Craniata</taxon>
        <taxon>Vertebrata</taxon>
        <taxon>Euteleostomi</taxon>
        <taxon>Actinopterygii</taxon>
        <taxon>Neopterygii</taxon>
        <taxon>Teleostei</taxon>
        <taxon>Protacanthopterygii</taxon>
        <taxon>Salmoniformes</taxon>
        <taxon>Salmonidae</taxon>
        <taxon>Salmoninae</taxon>
        <taxon>Hucho</taxon>
    </lineage>
</organism>
<keyword evidence="5" id="KW-1185">Reference proteome</keyword>
<dbReference type="AlphaFoldDB" id="A0A4W5NAB8"/>
<evidence type="ECO:0000256" key="2">
    <source>
        <dbReference type="ARBA" id="ARBA00022490"/>
    </source>
</evidence>
<accession>A0A4W5NAB8</accession>
<dbReference type="GeneTree" id="ENSGT00940000160150"/>
<reference evidence="4" key="2">
    <citation type="submission" date="2025-08" db="UniProtKB">
        <authorList>
            <consortium name="Ensembl"/>
        </authorList>
    </citation>
    <scope>IDENTIFICATION</scope>
</reference>
<comment type="subcellular location">
    <subcellularLocation>
        <location evidence="1">Cytoplasm</location>
    </subcellularLocation>
</comment>
<dbReference type="STRING" id="62062.ENSHHUP00000046908"/>
<reference evidence="5" key="1">
    <citation type="submission" date="2018-06" db="EMBL/GenBank/DDBJ databases">
        <title>Genome assembly of Danube salmon.</title>
        <authorList>
            <person name="Macqueen D.J."/>
            <person name="Gundappa M.K."/>
        </authorList>
    </citation>
    <scope>NUCLEOTIDE SEQUENCE [LARGE SCALE GENOMIC DNA]</scope>
</reference>
<evidence type="ECO:0000259" key="3">
    <source>
        <dbReference type="Pfam" id="PF13086"/>
    </source>
</evidence>
<evidence type="ECO:0000313" key="4">
    <source>
        <dbReference type="Ensembl" id="ENSHHUP00000046908.1"/>
    </source>
</evidence>
<name>A0A4W5NAB8_9TELE</name>
<protein>
    <recommendedName>
        <fullName evidence="3">DNA2/NAM7 helicase helicase domain-containing protein</fullName>
    </recommendedName>
</protein>
<dbReference type="PANTHER" id="PTHR45418">
    <property type="entry name" value="CANCER/TESTIS ANTIGEN 55"/>
    <property type="match status" value="1"/>
</dbReference>
<dbReference type="Gene3D" id="3.40.50.300">
    <property type="entry name" value="P-loop containing nucleotide triphosphate hydrolases"/>
    <property type="match status" value="1"/>
</dbReference>
<dbReference type="Proteomes" id="UP000314982">
    <property type="component" value="Unassembled WGS sequence"/>
</dbReference>
<evidence type="ECO:0000256" key="1">
    <source>
        <dbReference type="ARBA" id="ARBA00004496"/>
    </source>
</evidence>
<proteinExistence type="predicted"/>
<keyword evidence="2" id="KW-0963">Cytoplasm</keyword>
<dbReference type="GO" id="GO:0005737">
    <property type="term" value="C:cytoplasm"/>
    <property type="evidence" value="ECO:0007669"/>
    <property type="project" value="UniProtKB-SubCell"/>
</dbReference>
<dbReference type="GO" id="GO:0004386">
    <property type="term" value="F:helicase activity"/>
    <property type="evidence" value="ECO:0007669"/>
    <property type="project" value="InterPro"/>
</dbReference>
<dbReference type="Pfam" id="PF13086">
    <property type="entry name" value="AAA_11"/>
    <property type="match status" value="1"/>
</dbReference>
<reference evidence="4" key="3">
    <citation type="submission" date="2025-09" db="UniProtKB">
        <authorList>
            <consortium name="Ensembl"/>
        </authorList>
    </citation>
    <scope>IDENTIFICATION</scope>
</reference>